<feature type="compositionally biased region" description="Low complexity" evidence="1">
    <location>
        <begin position="90"/>
        <end position="104"/>
    </location>
</feature>
<name>I1BZK2_RHIO9</name>
<evidence type="ECO:0000313" key="2">
    <source>
        <dbReference type="EMBL" id="EIE81632.1"/>
    </source>
</evidence>
<dbReference type="RefSeq" id="XP_067517028.1">
    <property type="nucleotide sequence ID" value="XM_067660927.1"/>
</dbReference>
<dbReference type="AlphaFoldDB" id="I1BZK2"/>
<sequence>MISSKLHQLKYFESTHNNISKFKLVAQIQRDYDNDLHWITQLEEVPNTIKNYAHALINKNKPSKAILKANMAKHISKRRKMTEQIVNFNGPTNGGTINNINNSNVHLSNETNSKRNPKQKNEAEEDNANEELKQKQDVMNVEPAVPSVWLEQTQR</sequence>
<dbReference type="GeneID" id="93613308"/>
<evidence type="ECO:0000313" key="3">
    <source>
        <dbReference type="Proteomes" id="UP000009138"/>
    </source>
</evidence>
<gene>
    <name evidence="2" type="ORF">RO3G_06337</name>
</gene>
<keyword evidence="3" id="KW-1185">Reference proteome</keyword>
<protein>
    <submittedName>
        <fullName evidence="2">Uncharacterized protein</fullName>
    </submittedName>
</protein>
<feature type="region of interest" description="Disordered" evidence="1">
    <location>
        <begin position="90"/>
        <end position="155"/>
    </location>
</feature>
<organism evidence="2 3">
    <name type="scientific">Rhizopus delemar (strain RA 99-880 / ATCC MYA-4621 / FGSC 9543 / NRRL 43880)</name>
    <name type="common">Mucormycosis agent</name>
    <name type="synonym">Rhizopus arrhizus var. delemar</name>
    <dbReference type="NCBI Taxonomy" id="246409"/>
    <lineage>
        <taxon>Eukaryota</taxon>
        <taxon>Fungi</taxon>
        <taxon>Fungi incertae sedis</taxon>
        <taxon>Mucoromycota</taxon>
        <taxon>Mucoromycotina</taxon>
        <taxon>Mucoromycetes</taxon>
        <taxon>Mucorales</taxon>
        <taxon>Mucorineae</taxon>
        <taxon>Rhizopodaceae</taxon>
        <taxon>Rhizopus</taxon>
    </lineage>
</organism>
<dbReference type="VEuPathDB" id="FungiDB:RO3G_06337"/>
<accession>I1BZK2</accession>
<dbReference type="InParanoid" id="I1BZK2"/>
<dbReference type="Proteomes" id="UP000009138">
    <property type="component" value="Unassembled WGS sequence"/>
</dbReference>
<evidence type="ECO:0000256" key="1">
    <source>
        <dbReference type="SAM" id="MobiDB-lite"/>
    </source>
</evidence>
<dbReference type="EMBL" id="CH476735">
    <property type="protein sequence ID" value="EIE81632.1"/>
    <property type="molecule type" value="Genomic_DNA"/>
</dbReference>
<reference evidence="2 3" key="1">
    <citation type="journal article" date="2009" name="PLoS Genet.">
        <title>Genomic analysis of the basal lineage fungus Rhizopus oryzae reveals a whole-genome duplication.</title>
        <authorList>
            <person name="Ma L.-J."/>
            <person name="Ibrahim A.S."/>
            <person name="Skory C."/>
            <person name="Grabherr M.G."/>
            <person name="Burger G."/>
            <person name="Butler M."/>
            <person name="Elias M."/>
            <person name="Idnurm A."/>
            <person name="Lang B.F."/>
            <person name="Sone T."/>
            <person name="Abe A."/>
            <person name="Calvo S.E."/>
            <person name="Corrochano L.M."/>
            <person name="Engels R."/>
            <person name="Fu J."/>
            <person name="Hansberg W."/>
            <person name="Kim J.-M."/>
            <person name="Kodira C.D."/>
            <person name="Koehrsen M.J."/>
            <person name="Liu B."/>
            <person name="Miranda-Saavedra D."/>
            <person name="O'Leary S."/>
            <person name="Ortiz-Castellanos L."/>
            <person name="Poulter R."/>
            <person name="Rodriguez-Romero J."/>
            <person name="Ruiz-Herrera J."/>
            <person name="Shen Y.-Q."/>
            <person name="Zeng Q."/>
            <person name="Galagan J."/>
            <person name="Birren B.W."/>
            <person name="Cuomo C.A."/>
            <person name="Wickes B.L."/>
        </authorList>
    </citation>
    <scope>NUCLEOTIDE SEQUENCE [LARGE SCALE GENOMIC DNA]</scope>
    <source>
        <strain evidence="3">RA 99-880 / ATCC MYA-4621 / FGSC 9543 / NRRL 43880</strain>
    </source>
</reference>
<proteinExistence type="predicted"/>